<dbReference type="EMBL" id="JARUXG010000030">
    <property type="protein sequence ID" value="MDG6783785.1"/>
    <property type="molecule type" value="Genomic_DNA"/>
</dbReference>
<dbReference type="Pfam" id="PF01037">
    <property type="entry name" value="AsnC_trans_reg"/>
    <property type="match status" value="1"/>
</dbReference>
<dbReference type="InterPro" id="IPR036390">
    <property type="entry name" value="WH_DNA-bd_sf"/>
</dbReference>
<dbReference type="InterPro" id="IPR036388">
    <property type="entry name" value="WH-like_DNA-bd_sf"/>
</dbReference>
<dbReference type="InterPro" id="IPR011008">
    <property type="entry name" value="Dimeric_a/b-barrel"/>
</dbReference>
<evidence type="ECO:0000256" key="2">
    <source>
        <dbReference type="ARBA" id="ARBA00023125"/>
    </source>
</evidence>
<comment type="caution">
    <text evidence="6">The sequence shown here is derived from an EMBL/GenBank/DDBJ whole genome shotgun (WGS) entry which is preliminary data.</text>
</comment>
<dbReference type="InterPro" id="IPR019887">
    <property type="entry name" value="Tscrpt_reg_AsnC/Lrp_C"/>
</dbReference>
<accession>A0AAW6RHF7</accession>
<evidence type="ECO:0000259" key="5">
    <source>
        <dbReference type="Pfam" id="PF13404"/>
    </source>
</evidence>
<dbReference type="PANTHER" id="PTHR30154">
    <property type="entry name" value="LEUCINE-RESPONSIVE REGULATORY PROTEIN"/>
    <property type="match status" value="1"/>
</dbReference>
<dbReference type="SUPFAM" id="SSF54909">
    <property type="entry name" value="Dimeric alpha+beta barrel"/>
    <property type="match status" value="1"/>
</dbReference>
<gene>
    <name evidence="6" type="ORF">QBL07_23510</name>
</gene>
<feature type="domain" description="HTH asnC-type" evidence="5">
    <location>
        <begin position="8"/>
        <end position="48"/>
    </location>
</feature>
<dbReference type="PANTHER" id="PTHR30154:SF34">
    <property type="entry name" value="TRANSCRIPTIONAL REGULATOR AZLB"/>
    <property type="match status" value="1"/>
</dbReference>
<keyword evidence="2" id="KW-0238">DNA-binding</keyword>
<keyword evidence="3" id="KW-0804">Transcription</keyword>
<name>A0AAW6RHF7_GORRU</name>
<evidence type="ECO:0000259" key="4">
    <source>
        <dbReference type="Pfam" id="PF01037"/>
    </source>
</evidence>
<dbReference type="SUPFAM" id="SSF46785">
    <property type="entry name" value="Winged helix' DNA-binding domain"/>
    <property type="match status" value="1"/>
</dbReference>
<dbReference type="Gene3D" id="3.30.70.920">
    <property type="match status" value="1"/>
</dbReference>
<evidence type="ECO:0000313" key="6">
    <source>
        <dbReference type="EMBL" id="MDG6783785.1"/>
    </source>
</evidence>
<dbReference type="InterPro" id="IPR019888">
    <property type="entry name" value="Tscrpt_reg_AsnC-like"/>
</dbReference>
<evidence type="ECO:0000256" key="1">
    <source>
        <dbReference type="ARBA" id="ARBA00023015"/>
    </source>
</evidence>
<keyword evidence="1" id="KW-0805">Transcription regulation</keyword>
<dbReference type="AlphaFoldDB" id="A0AAW6RHF7"/>
<dbReference type="GO" id="GO:0005829">
    <property type="term" value="C:cytosol"/>
    <property type="evidence" value="ECO:0007669"/>
    <property type="project" value="TreeGrafter"/>
</dbReference>
<reference evidence="6" key="1">
    <citation type="submission" date="2023-04" db="EMBL/GenBank/DDBJ databases">
        <title>Characterization and analysis of the complete genome of Gordonia rubripertincta 112, the degrader of aromatic and aliphatic compounds.</title>
        <authorList>
            <person name="Frantsuzova E."/>
            <person name="Bogun A."/>
            <person name="Delegan Y."/>
        </authorList>
    </citation>
    <scope>NUCLEOTIDE SEQUENCE</scope>
    <source>
        <strain evidence="6">112</strain>
    </source>
</reference>
<dbReference type="Gene3D" id="1.10.10.10">
    <property type="entry name" value="Winged helix-like DNA-binding domain superfamily/Winged helix DNA-binding domain"/>
    <property type="match status" value="1"/>
</dbReference>
<sequence>MPRFGLADAIDARLLLALKGAPRATALALAEHTGLSRNTVQARIAKLEQSATLYSFERRVNPAALGYPIHAFVFTNVRQRRLDSVADALSEVPEVVEVHGLSGVADLLIHVVARNVEDLYRVAGDILAIRGVKRTTTGLVMRDMVPYRVTPLIEALAADRQDEP</sequence>
<dbReference type="InterPro" id="IPR000485">
    <property type="entry name" value="AsnC-type_HTH_dom"/>
</dbReference>
<dbReference type="GO" id="GO:0043565">
    <property type="term" value="F:sequence-specific DNA binding"/>
    <property type="evidence" value="ECO:0007669"/>
    <property type="project" value="InterPro"/>
</dbReference>
<protein>
    <submittedName>
        <fullName evidence="6">Lrp/AsnC family transcriptional regulator</fullName>
    </submittedName>
</protein>
<dbReference type="SMART" id="SM00344">
    <property type="entry name" value="HTH_ASNC"/>
    <property type="match status" value="1"/>
</dbReference>
<evidence type="ECO:0000256" key="3">
    <source>
        <dbReference type="ARBA" id="ARBA00023163"/>
    </source>
</evidence>
<feature type="domain" description="Transcription regulator AsnC/Lrp ligand binding" evidence="4">
    <location>
        <begin position="77"/>
        <end position="142"/>
    </location>
</feature>
<dbReference type="Pfam" id="PF13404">
    <property type="entry name" value="HTH_AsnC-type"/>
    <property type="match status" value="1"/>
</dbReference>
<proteinExistence type="predicted"/>
<dbReference type="GO" id="GO:0043200">
    <property type="term" value="P:response to amino acid"/>
    <property type="evidence" value="ECO:0007669"/>
    <property type="project" value="TreeGrafter"/>
</dbReference>
<dbReference type="PRINTS" id="PR00033">
    <property type="entry name" value="HTHASNC"/>
</dbReference>
<organism evidence="6">
    <name type="scientific">Gordonia rubripertincta</name>
    <name type="common">Rhodococcus corallinus</name>
    <dbReference type="NCBI Taxonomy" id="36822"/>
    <lineage>
        <taxon>Bacteria</taxon>
        <taxon>Bacillati</taxon>
        <taxon>Actinomycetota</taxon>
        <taxon>Actinomycetes</taxon>
        <taxon>Mycobacteriales</taxon>
        <taxon>Gordoniaceae</taxon>
        <taxon>Gordonia</taxon>
    </lineage>
</organism>
<dbReference type="RefSeq" id="WP_005199841.1">
    <property type="nucleotide sequence ID" value="NZ_CP136136.1"/>
</dbReference>